<sequence length="193" mass="21154">MTTHKIAIAALLASGLTFNTVAQAQEQAQVSGILGGGLSFGGETLVDDIRFTDGSSDEVKTGEGFWLDFGFRADFEEWALKSTIGYKSGGVFASNGDATFSRMPLTIIGSINNNGHLFGAGFTYELNPELDLDLPGLQGTAEFENALGLVLEYENNYDVWAWGVRYTHIDYDYDPTGETFDGNNIGFFFNWYF</sequence>
<reference evidence="1 2" key="1">
    <citation type="submission" date="2017-12" db="EMBL/GenBank/DDBJ databases">
        <title>Kangiella profundi FT102 completed genome.</title>
        <authorList>
            <person name="Xu J."/>
            <person name="Wang J."/>
            <person name="Lu Y."/>
        </authorList>
    </citation>
    <scope>NUCLEOTIDE SEQUENCE [LARGE SCALE GENOMIC DNA]</scope>
    <source>
        <strain evidence="1 2">FT102</strain>
    </source>
</reference>
<dbReference type="RefSeq" id="WP_106646823.1">
    <property type="nucleotide sequence ID" value="NZ_BMGO01000001.1"/>
</dbReference>
<name>A0A2K9ARE1_9GAMM</name>
<keyword evidence="2" id="KW-1185">Reference proteome</keyword>
<proteinExistence type="predicted"/>
<evidence type="ECO:0000313" key="2">
    <source>
        <dbReference type="Proteomes" id="UP000232693"/>
    </source>
</evidence>
<dbReference type="EMBL" id="CP025120">
    <property type="protein sequence ID" value="AUD78983.1"/>
    <property type="molecule type" value="Genomic_DNA"/>
</dbReference>
<evidence type="ECO:0000313" key="1">
    <source>
        <dbReference type="EMBL" id="AUD78983.1"/>
    </source>
</evidence>
<organism evidence="1 2">
    <name type="scientific">Kangiella profundi</name>
    <dbReference type="NCBI Taxonomy" id="1561924"/>
    <lineage>
        <taxon>Bacteria</taxon>
        <taxon>Pseudomonadati</taxon>
        <taxon>Pseudomonadota</taxon>
        <taxon>Gammaproteobacteria</taxon>
        <taxon>Kangiellales</taxon>
        <taxon>Kangiellaceae</taxon>
        <taxon>Kangiella</taxon>
    </lineage>
</organism>
<gene>
    <name evidence="1" type="ORF">CW740_06865</name>
</gene>
<dbReference type="Proteomes" id="UP000232693">
    <property type="component" value="Chromosome"/>
</dbReference>
<dbReference type="KEGG" id="kpd:CW740_06865"/>
<dbReference type="OrthoDB" id="5874203at2"/>
<accession>A0A2K9ARE1</accession>
<dbReference type="AlphaFoldDB" id="A0A2K9ARE1"/>
<protein>
    <submittedName>
        <fullName evidence="1">Uncharacterized protein</fullName>
    </submittedName>
</protein>